<sequence length="956" mass="106189">MQFLRKSFTNLQALASGEFGGSISELGGGGSLSASHGGGNKGSTTSMDSDTPTRRTQRCIFVSNQLPLRPKAGGDRHEFEWDEDALIAQAKEGLPDDMEAVYVGCLPFEVDVEFQEQEICAKLINDYQCYPVFLGEELKNSYYRRFCKQQLWPLLHYLIPLNPSGVNRFDPELWSAYVRANMMFTNKLVEVLGSLEDDFVWIHDYHLLVLPSLLRKRFHRLKCGIFLHSPFPSSEVFRTFPRREEVMRAMLNADIIGFHTFDYARHFLSCCARMLGLEHKTNRGAILVDYYGREVCIKIMPTGVKPERLLGAFAWPDTRWRRGELLAQFAGRTVLMGLDDMDVFKGIELKLQAFEQVLRHHPEWRGKLVLVQVTSAARAPGRDVDDLHSYVVALVRRINSRYGAEGYEPVVLLERSVPLYERVALLSVADCVVVTATRDGMNLLPYEYVVARQGAALLDAEDRAREKEARAEEEEEEEEDKGDGGDGAEVGDDDANNDATNNSNSTNSASSPTTNPKSTAIARTSPGQTKLSQPVVHSTLVVSEFVGCSPSLSGAIRVNPWSIEALRDAIYSGITLSLEDAAVRHEKHWKYVSSHTVQFWARSYMTDFQQFTRGHARLQCFDLGFALDTFRMVALTSGFRKLPVDSVLKAYARSKRRVLLLDHDGTLVPQGEMAKPKPSESVLRTLRALTADARNTVYVVSGRARAELEGLFRGVDKLGLAAEHGFYWRPPGGDAWKTQDPEARFEWRDIVLPILQVYKESTDGSYIEAKESAIVWHYGNADPDFGSWQAKELLDHLEGVLSNEPIEVVPGQAIIEVKPQGVSKGRLAERVLHEVMETGEAPDFVLCMGNDRSDEDMFTAMEGMAFSPHLPAEVFACTVGQKPSKAPFYVNDPSDVQAALAKIAEVSAGEHEPPPVSGATPPLPPAAPRAGVPPGLPRVNVSQPRVTFAANTAPSP</sequence>
<feature type="compositionally biased region" description="Acidic residues" evidence="3">
    <location>
        <begin position="471"/>
        <end position="481"/>
    </location>
</feature>
<dbReference type="FunFam" id="3.30.70.1020:FF:000002">
    <property type="entry name" value="Trehalose-6-phosphate synthase 2"/>
    <property type="match status" value="1"/>
</dbReference>
<comment type="similarity">
    <text evidence="2">In the C-terminal section; belongs to the trehalose phosphatase family.</text>
</comment>
<feature type="compositionally biased region" description="Low complexity" evidence="3">
    <location>
        <begin position="928"/>
        <end position="939"/>
    </location>
</feature>
<gene>
    <name evidence="4" type="ORF">QBZ16_004237</name>
</gene>
<feature type="compositionally biased region" description="Gly residues" evidence="3">
    <location>
        <begin position="30"/>
        <end position="41"/>
    </location>
</feature>
<dbReference type="CDD" id="cd01627">
    <property type="entry name" value="HAD_TPP"/>
    <property type="match status" value="1"/>
</dbReference>
<protein>
    <submittedName>
        <fullName evidence="4">Uncharacterized protein</fullName>
    </submittedName>
</protein>
<evidence type="ECO:0000313" key="5">
    <source>
        <dbReference type="Proteomes" id="UP001255856"/>
    </source>
</evidence>
<dbReference type="PANTHER" id="PTHR10788:SF94">
    <property type="entry name" value="ALPHA,ALPHA-TREHALOSE-PHOSPHATE SYNTHASE [UDP-FORMING] 5"/>
    <property type="match status" value="1"/>
</dbReference>
<dbReference type="CDD" id="cd03788">
    <property type="entry name" value="GT20_TPS"/>
    <property type="match status" value="1"/>
</dbReference>
<evidence type="ECO:0000313" key="4">
    <source>
        <dbReference type="EMBL" id="KAK2077392.1"/>
    </source>
</evidence>
<evidence type="ECO:0000256" key="2">
    <source>
        <dbReference type="ARBA" id="ARBA00006330"/>
    </source>
</evidence>
<feature type="region of interest" description="Disordered" evidence="3">
    <location>
        <begin position="907"/>
        <end position="956"/>
    </location>
</feature>
<dbReference type="InterPro" id="IPR001830">
    <property type="entry name" value="Glyco_trans_20"/>
</dbReference>
<evidence type="ECO:0000256" key="1">
    <source>
        <dbReference type="ARBA" id="ARBA00005409"/>
    </source>
</evidence>
<dbReference type="InterPro" id="IPR023214">
    <property type="entry name" value="HAD_sf"/>
</dbReference>
<dbReference type="Pfam" id="PF00982">
    <property type="entry name" value="Glyco_transf_20"/>
    <property type="match status" value="1"/>
</dbReference>
<evidence type="ECO:0000256" key="3">
    <source>
        <dbReference type="SAM" id="MobiDB-lite"/>
    </source>
</evidence>
<dbReference type="FunFam" id="3.40.50.2000:FF:000079">
    <property type="entry name" value="Trehalose-6-phosphate synthase 8"/>
    <property type="match status" value="1"/>
</dbReference>
<dbReference type="Gene3D" id="3.30.70.1020">
    <property type="entry name" value="Trehalose-6-phosphate phosphatase related protein, domain 2"/>
    <property type="match status" value="1"/>
</dbReference>
<comment type="similarity">
    <text evidence="1">In the N-terminal section; belongs to the glycosyltransferase 20 family.</text>
</comment>
<dbReference type="FunFam" id="3.40.50.1000:FF:000052">
    <property type="entry name" value="Alpha,alpha-trehalose-phosphate synthase [UDP-forming] 6"/>
    <property type="match status" value="1"/>
</dbReference>
<feature type="region of interest" description="Disordered" evidence="3">
    <location>
        <begin position="463"/>
        <end position="532"/>
    </location>
</feature>
<feature type="region of interest" description="Disordered" evidence="3">
    <location>
        <begin position="30"/>
        <end position="53"/>
    </location>
</feature>
<dbReference type="Gene3D" id="3.40.50.2000">
    <property type="entry name" value="Glycogen Phosphorylase B"/>
    <property type="match status" value="2"/>
</dbReference>
<dbReference type="EMBL" id="JASFZW010000006">
    <property type="protein sequence ID" value="KAK2077392.1"/>
    <property type="molecule type" value="Genomic_DNA"/>
</dbReference>
<reference evidence="4" key="1">
    <citation type="submission" date="2021-01" db="EMBL/GenBank/DDBJ databases">
        <authorList>
            <person name="Eckstrom K.M.E."/>
        </authorList>
    </citation>
    <scope>NUCLEOTIDE SEQUENCE</scope>
    <source>
        <strain evidence="4">UVCC 0001</strain>
    </source>
</reference>
<feature type="compositionally biased region" description="Low complexity" evidence="3">
    <location>
        <begin position="497"/>
        <end position="520"/>
    </location>
</feature>
<dbReference type="Proteomes" id="UP001255856">
    <property type="component" value="Unassembled WGS sequence"/>
</dbReference>
<dbReference type="SUPFAM" id="SSF53756">
    <property type="entry name" value="UDP-Glycosyltransferase/glycogen phosphorylase"/>
    <property type="match status" value="1"/>
</dbReference>
<dbReference type="InterPro" id="IPR036412">
    <property type="entry name" value="HAD-like_sf"/>
</dbReference>
<dbReference type="SUPFAM" id="SSF56784">
    <property type="entry name" value="HAD-like"/>
    <property type="match status" value="1"/>
</dbReference>
<dbReference type="GO" id="GO:0005992">
    <property type="term" value="P:trehalose biosynthetic process"/>
    <property type="evidence" value="ECO:0007669"/>
    <property type="project" value="InterPro"/>
</dbReference>
<keyword evidence="5" id="KW-1185">Reference proteome</keyword>
<dbReference type="GO" id="GO:0005829">
    <property type="term" value="C:cytosol"/>
    <property type="evidence" value="ECO:0007669"/>
    <property type="project" value="TreeGrafter"/>
</dbReference>
<name>A0AAD9IJM6_PROWI</name>
<comment type="caution">
    <text evidence="4">The sequence shown here is derived from an EMBL/GenBank/DDBJ whole genome shotgun (WGS) entry which is preliminary data.</text>
</comment>
<dbReference type="GO" id="GO:0004805">
    <property type="term" value="F:trehalose-phosphatase activity"/>
    <property type="evidence" value="ECO:0007669"/>
    <property type="project" value="TreeGrafter"/>
</dbReference>
<feature type="compositionally biased region" description="Polar residues" evidence="3">
    <location>
        <begin position="940"/>
        <end position="956"/>
    </location>
</feature>
<proteinExistence type="inferred from homology"/>
<dbReference type="InterPro" id="IPR003337">
    <property type="entry name" value="Trehalose_PPase"/>
</dbReference>
<dbReference type="NCBIfam" id="TIGR01484">
    <property type="entry name" value="HAD-SF-IIB"/>
    <property type="match status" value="1"/>
</dbReference>
<dbReference type="AlphaFoldDB" id="A0AAD9IJM6"/>
<feature type="compositionally biased region" description="Polar residues" evidence="3">
    <location>
        <begin position="521"/>
        <end position="532"/>
    </location>
</feature>
<dbReference type="PANTHER" id="PTHR10788">
    <property type="entry name" value="TREHALOSE-6-PHOSPHATE SYNTHASE"/>
    <property type="match status" value="1"/>
</dbReference>
<dbReference type="NCBIfam" id="TIGR00685">
    <property type="entry name" value="T6PP"/>
    <property type="match status" value="1"/>
</dbReference>
<dbReference type="InterPro" id="IPR006379">
    <property type="entry name" value="HAD-SF_hydro_IIB"/>
</dbReference>
<accession>A0AAD9IJM6</accession>
<organism evidence="4 5">
    <name type="scientific">Prototheca wickerhamii</name>
    <dbReference type="NCBI Taxonomy" id="3111"/>
    <lineage>
        <taxon>Eukaryota</taxon>
        <taxon>Viridiplantae</taxon>
        <taxon>Chlorophyta</taxon>
        <taxon>core chlorophytes</taxon>
        <taxon>Trebouxiophyceae</taxon>
        <taxon>Chlorellales</taxon>
        <taxon>Chlorellaceae</taxon>
        <taxon>Prototheca</taxon>
    </lineage>
</organism>
<dbReference type="Pfam" id="PF02358">
    <property type="entry name" value="Trehalose_PPase"/>
    <property type="match status" value="1"/>
</dbReference>
<dbReference type="Gene3D" id="3.40.50.1000">
    <property type="entry name" value="HAD superfamily/HAD-like"/>
    <property type="match status" value="1"/>
</dbReference>